<comment type="caution">
    <text evidence="3">The sequence shown here is derived from an EMBL/GenBank/DDBJ whole genome shotgun (WGS) entry which is preliminary data.</text>
</comment>
<gene>
    <name evidence="3" type="ORF">BJ554DRAFT_8360</name>
</gene>
<dbReference type="PANTHER" id="PTHR14919:SF0">
    <property type="entry name" value="SPERM FLAGELLAR PROTEIN 2"/>
    <property type="match status" value="1"/>
</dbReference>
<dbReference type="EMBL" id="JAEFCI010006436">
    <property type="protein sequence ID" value="KAG5459689.1"/>
    <property type="molecule type" value="Genomic_DNA"/>
</dbReference>
<dbReference type="InterPro" id="IPR056199">
    <property type="entry name" value="SPEF2_C"/>
</dbReference>
<evidence type="ECO:0000259" key="2">
    <source>
        <dbReference type="Pfam" id="PF24082"/>
    </source>
</evidence>
<dbReference type="Proteomes" id="UP000673691">
    <property type="component" value="Unassembled WGS sequence"/>
</dbReference>
<dbReference type="PANTHER" id="PTHR14919">
    <property type="entry name" value="KPL2-RELATED"/>
    <property type="match status" value="1"/>
</dbReference>
<feature type="non-terminal residue" evidence="3">
    <location>
        <position position="319"/>
    </location>
</feature>
<sequence length="319" mass="35450">KTTGGGGGHGKKLTKSPSHPHLASAAVRDEHGISEADLERFTDLRAAYDAGIAVILTPEEKETTEKEKEKKDKKEKKGAAPVVEPPPEPKGLRLMQRLLRPTFALRSADGLYILCTEPVSELPADCKAAIEYENVLIKYRLDRIRAKAVEDLKELTNKGVEVFNYLDDCIGQRFQGEIDAVKELIVAIREAIELEAKLPNELVLDGEKFTVNYDVLTYEPEPEPRSESPVEKQIPEGFTVLQVLNIGRQFREYDPTGHIPTKEFVETLQRLAMLSVGQDIIPEALASADLAQLNQLAATFDPFETGFVNWKAFVVTAAR</sequence>
<proteinExistence type="predicted"/>
<protein>
    <recommendedName>
        <fullName evidence="2">SPEF2 C-terminal domain-containing protein</fullName>
    </recommendedName>
</protein>
<dbReference type="OrthoDB" id="2156567at2759"/>
<feature type="region of interest" description="Disordered" evidence="1">
    <location>
        <begin position="1"/>
        <end position="33"/>
    </location>
</feature>
<feature type="domain" description="SPEF2 C-terminal" evidence="2">
    <location>
        <begin position="238"/>
        <end position="318"/>
    </location>
</feature>
<name>A0A8H7ZUG2_9FUNG</name>
<evidence type="ECO:0000256" key="1">
    <source>
        <dbReference type="SAM" id="MobiDB-lite"/>
    </source>
</evidence>
<organism evidence="3 4">
    <name type="scientific">Olpidium bornovanus</name>
    <dbReference type="NCBI Taxonomy" id="278681"/>
    <lineage>
        <taxon>Eukaryota</taxon>
        <taxon>Fungi</taxon>
        <taxon>Fungi incertae sedis</taxon>
        <taxon>Olpidiomycota</taxon>
        <taxon>Olpidiomycotina</taxon>
        <taxon>Olpidiomycetes</taxon>
        <taxon>Olpidiales</taxon>
        <taxon>Olpidiaceae</taxon>
        <taxon>Olpidium</taxon>
    </lineage>
</organism>
<feature type="region of interest" description="Disordered" evidence="1">
    <location>
        <begin position="58"/>
        <end position="90"/>
    </location>
</feature>
<evidence type="ECO:0000313" key="3">
    <source>
        <dbReference type="EMBL" id="KAG5459689.1"/>
    </source>
</evidence>
<dbReference type="Pfam" id="PF24082">
    <property type="entry name" value="SPEF2_C"/>
    <property type="match status" value="1"/>
</dbReference>
<dbReference type="InterPro" id="IPR052634">
    <property type="entry name" value="Sperm_flagellar-bone_growth"/>
</dbReference>
<feature type="compositionally biased region" description="Basic and acidic residues" evidence="1">
    <location>
        <begin position="58"/>
        <end position="78"/>
    </location>
</feature>
<keyword evidence="4" id="KW-1185">Reference proteome</keyword>
<evidence type="ECO:0000313" key="4">
    <source>
        <dbReference type="Proteomes" id="UP000673691"/>
    </source>
</evidence>
<accession>A0A8H7ZUG2</accession>
<dbReference type="AlphaFoldDB" id="A0A8H7ZUG2"/>
<reference evidence="3 4" key="1">
    <citation type="journal article" name="Sci. Rep.">
        <title>Genome-scale phylogenetic analyses confirm Olpidium as the closest living zoosporic fungus to the non-flagellated, terrestrial fungi.</title>
        <authorList>
            <person name="Chang Y."/>
            <person name="Rochon D."/>
            <person name="Sekimoto S."/>
            <person name="Wang Y."/>
            <person name="Chovatia M."/>
            <person name="Sandor L."/>
            <person name="Salamov A."/>
            <person name="Grigoriev I.V."/>
            <person name="Stajich J.E."/>
            <person name="Spatafora J.W."/>
        </authorList>
    </citation>
    <scope>NUCLEOTIDE SEQUENCE [LARGE SCALE GENOMIC DNA]</scope>
    <source>
        <strain evidence="3">S191</strain>
    </source>
</reference>
<feature type="non-terminal residue" evidence="3">
    <location>
        <position position="1"/>
    </location>
</feature>